<dbReference type="Proteomes" id="UP000517916">
    <property type="component" value="Unassembled WGS sequence"/>
</dbReference>
<evidence type="ECO:0000313" key="2">
    <source>
        <dbReference type="EMBL" id="MBA8925376.1"/>
    </source>
</evidence>
<gene>
    <name evidence="2" type="ORF">BC739_002575</name>
</gene>
<feature type="compositionally biased region" description="Basic residues" evidence="1">
    <location>
        <begin position="1"/>
        <end position="13"/>
    </location>
</feature>
<keyword evidence="3" id="KW-1185">Reference proteome</keyword>
<feature type="region of interest" description="Disordered" evidence="1">
    <location>
        <begin position="1"/>
        <end position="52"/>
    </location>
</feature>
<accession>A0ABR6BET1</accession>
<evidence type="ECO:0000313" key="3">
    <source>
        <dbReference type="Proteomes" id="UP000517916"/>
    </source>
</evidence>
<organism evidence="2 3">
    <name type="scientific">Kutzneria viridogrisea</name>
    <dbReference type="NCBI Taxonomy" id="47990"/>
    <lineage>
        <taxon>Bacteria</taxon>
        <taxon>Bacillati</taxon>
        <taxon>Actinomycetota</taxon>
        <taxon>Actinomycetes</taxon>
        <taxon>Pseudonocardiales</taxon>
        <taxon>Pseudonocardiaceae</taxon>
        <taxon>Kutzneria</taxon>
    </lineage>
</organism>
<evidence type="ECO:0008006" key="4">
    <source>
        <dbReference type="Google" id="ProtNLM"/>
    </source>
</evidence>
<reference evidence="2 3" key="1">
    <citation type="submission" date="2020-08" db="EMBL/GenBank/DDBJ databases">
        <title>Genomic Encyclopedia of Archaeal and Bacterial Type Strains, Phase II (KMG-II): from individual species to whole genera.</title>
        <authorList>
            <person name="Goeker M."/>
        </authorList>
    </citation>
    <scope>NUCLEOTIDE SEQUENCE [LARGE SCALE GENOMIC DNA]</scope>
    <source>
        <strain evidence="2 3">DSM 43850</strain>
    </source>
</reference>
<dbReference type="Pfam" id="PF12502">
    <property type="entry name" value="DUF3710"/>
    <property type="match status" value="1"/>
</dbReference>
<sequence>MFGRRGKRGRHHAGRDNAPAKAVDAGEQGYQDQAELEPASGPYDAADAPSDGLSRLDLGSVQVPVPDGAQLQVEMEPSGSVRAVHLVTPVGQLTISAYAAPRSGGLWKEISEELGEKLRSDGARVVREAGEWSEELVASANDVALRFVGVDGERWMLRGVVAGPREHAHIAGELLRNVVRETIVVRGPNPMPVSTALPVELPPAIAQHIQQQQAQGGQG</sequence>
<dbReference type="InterPro" id="IPR022183">
    <property type="entry name" value="DUF3710"/>
</dbReference>
<dbReference type="RefSeq" id="WP_025360063.1">
    <property type="nucleotide sequence ID" value="NZ_BAAABQ010000084.1"/>
</dbReference>
<dbReference type="EMBL" id="JACJID010000002">
    <property type="protein sequence ID" value="MBA8925376.1"/>
    <property type="molecule type" value="Genomic_DNA"/>
</dbReference>
<name>A0ABR6BET1_9PSEU</name>
<protein>
    <recommendedName>
        <fullName evidence="4">DUF3710 domain-containing protein</fullName>
    </recommendedName>
</protein>
<proteinExistence type="predicted"/>
<evidence type="ECO:0000256" key="1">
    <source>
        <dbReference type="SAM" id="MobiDB-lite"/>
    </source>
</evidence>
<comment type="caution">
    <text evidence="2">The sequence shown here is derived from an EMBL/GenBank/DDBJ whole genome shotgun (WGS) entry which is preliminary data.</text>
</comment>